<evidence type="ECO:0000313" key="2">
    <source>
        <dbReference type="EMBL" id="MPV39177.1"/>
    </source>
</evidence>
<dbReference type="SUPFAM" id="SSF51905">
    <property type="entry name" value="FAD/NAD(P)-binding domain"/>
    <property type="match status" value="1"/>
</dbReference>
<comment type="caution">
    <text evidence="2">The sequence shown here is derived from an EMBL/GenBank/DDBJ whole genome shotgun (WGS) entry which is preliminary data.</text>
</comment>
<protein>
    <recommendedName>
        <fullName evidence="1">FAD-dependent urate hydroxylase HpyO/Asp monooxygenase CreE-like FAD/NAD(P)-binding domain-containing protein</fullName>
    </recommendedName>
</protein>
<reference evidence="2 3" key="1">
    <citation type="submission" date="2019-10" db="EMBL/GenBank/DDBJ databases">
        <title>Georgenia wutianyii sp. nov. and Georgenia yuyongxinii sp. nov. isolated from plateau pika (Ochotona curzoniae) in the Qinghai-Tibet plateau of China.</title>
        <authorList>
            <person name="Tian Z."/>
        </authorList>
    </citation>
    <scope>NUCLEOTIDE SEQUENCE [LARGE SCALE GENOMIC DNA]</scope>
    <source>
        <strain evidence="2 3">JCM 19765</strain>
    </source>
</reference>
<keyword evidence="3" id="KW-1185">Reference proteome</keyword>
<dbReference type="InterPro" id="IPR038732">
    <property type="entry name" value="HpyO/CreE_NAD-binding"/>
</dbReference>
<gene>
    <name evidence="2" type="ORF">GB881_19430</name>
</gene>
<dbReference type="InterPro" id="IPR036188">
    <property type="entry name" value="FAD/NAD-bd_sf"/>
</dbReference>
<evidence type="ECO:0000259" key="1">
    <source>
        <dbReference type="Pfam" id="PF13454"/>
    </source>
</evidence>
<dbReference type="PANTHER" id="PTHR40254:SF1">
    <property type="entry name" value="BLR0577 PROTEIN"/>
    <property type="match status" value="1"/>
</dbReference>
<organism evidence="2 3">
    <name type="scientific">Georgenia subflava</name>
    <dbReference type="NCBI Taxonomy" id="1622177"/>
    <lineage>
        <taxon>Bacteria</taxon>
        <taxon>Bacillati</taxon>
        <taxon>Actinomycetota</taxon>
        <taxon>Actinomycetes</taxon>
        <taxon>Micrococcales</taxon>
        <taxon>Bogoriellaceae</taxon>
        <taxon>Georgenia</taxon>
    </lineage>
</organism>
<dbReference type="Proteomes" id="UP000437709">
    <property type="component" value="Unassembled WGS sequence"/>
</dbReference>
<dbReference type="AlphaFoldDB" id="A0A6N7EQK0"/>
<name>A0A6N7EQK0_9MICO</name>
<dbReference type="EMBL" id="WHPC01000185">
    <property type="protein sequence ID" value="MPV39177.1"/>
    <property type="molecule type" value="Genomic_DNA"/>
</dbReference>
<dbReference type="InterPro" id="IPR052189">
    <property type="entry name" value="L-asp_N-monooxygenase_NS-form"/>
</dbReference>
<evidence type="ECO:0000313" key="3">
    <source>
        <dbReference type="Proteomes" id="UP000437709"/>
    </source>
</evidence>
<accession>A0A6N7EQK0</accession>
<feature type="domain" description="FAD-dependent urate hydroxylase HpyO/Asp monooxygenase CreE-like FAD/NAD(P)-binding" evidence="1">
    <location>
        <begin position="11"/>
        <end position="203"/>
    </location>
</feature>
<dbReference type="PANTHER" id="PTHR40254">
    <property type="entry name" value="BLR0577 PROTEIN"/>
    <property type="match status" value="1"/>
</dbReference>
<proteinExistence type="predicted"/>
<dbReference type="Pfam" id="PF13454">
    <property type="entry name" value="NAD_binding_9"/>
    <property type="match status" value="1"/>
</dbReference>
<sequence>MPLDPVEADLVIVGGGPRAVSVVERLTARSTTGEPVRVVVVDAVEVGAGATWRTDQSPQLLNNTYSAHTTIYPDDSTPMTGPVTPGPDLVAWAREVLAGTPPVTAGPDVGWHAGPRPGWVAEEVAAIEPWSFPTRRLQGVYFREQLEAVLARGGVELTGVVATVVGLEPADAGQGAAAPPLRTVRLADGRTFRARAVVLAQGMIQARRTPATAERVAAARRHGLVYLEPGMPAERDWDLVPGGEDVIVAGLGANFFDVVAVLTAGRGGRFVARDHHLDLAYEPSGREPHLLVGSRRGLPYRSKSFYGGFPPRYTPRLATREWFGAAATVPDQDFTRDVWPQLARELVVAHLTTLARHHRATVPSVSPDDGELPAELLARIAQAVVPGLNDLVRELVVEPDRRLDVLRLDRPDVEEPTGAQWRAWTRRWSAAELESISSPLTSPRAEVSRAMAALRGQVAGLVRAGAVDAASVARDVRGWFDALGLALASGPPPERTAQLLALVRAGVVELVGEGLTVSVEGDAFVARSAVRGSVHRARALVETRMSKGHTDVTDDPLLRSLLDSGRARLHAVPGPDGRPVTTRSLDVTPEEFWLVDAAGRPDPQVIVIGIPAGDVQPGSAIGATPGLPSPLLAGADRAAAQVLALVREPATVG</sequence>